<dbReference type="EMBL" id="JAHLFT010000070">
    <property type="protein sequence ID" value="MBU3828545.1"/>
    <property type="molecule type" value="Genomic_DNA"/>
</dbReference>
<reference evidence="2" key="1">
    <citation type="journal article" date="2021" name="PeerJ">
        <title>Extensive microbial diversity within the chicken gut microbiome revealed by metagenomics and culture.</title>
        <authorList>
            <person name="Gilroy R."/>
            <person name="Ravi A."/>
            <person name="Getino M."/>
            <person name="Pursley I."/>
            <person name="Horton D.L."/>
            <person name="Alikhan N.F."/>
            <person name="Baker D."/>
            <person name="Gharbi K."/>
            <person name="Hall N."/>
            <person name="Watson M."/>
            <person name="Adriaenssens E.M."/>
            <person name="Foster-Nyarko E."/>
            <person name="Jarju S."/>
            <person name="Secka A."/>
            <person name="Antonio M."/>
            <person name="Oren A."/>
            <person name="Chaudhuri R.R."/>
            <person name="La Ragione R."/>
            <person name="Hildebrand F."/>
            <person name="Pallen M.J."/>
        </authorList>
    </citation>
    <scope>NUCLEOTIDE SEQUENCE</scope>
    <source>
        <strain evidence="2">F6-686</strain>
    </source>
</reference>
<dbReference type="InterPro" id="IPR005119">
    <property type="entry name" value="LysR_subst-bd"/>
</dbReference>
<protein>
    <recommendedName>
        <fullName evidence="1">LysR substrate-binding domain-containing protein</fullName>
    </recommendedName>
</protein>
<dbReference type="AlphaFoldDB" id="A0A9E2NTZ0"/>
<name>A0A9E2NTZ0_9LACO</name>
<dbReference type="SUPFAM" id="SSF53850">
    <property type="entry name" value="Periplasmic binding protein-like II"/>
    <property type="match status" value="1"/>
</dbReference>
<proteinExistence type="predicted"/>
<dbReference type="GO" id="GO:0005829">
    <property type="term" value="C:cytosol"/>
    <property type="evidence" value="ECO:0007669"/>
    <property type="project" value="TreeGrafter"/>
</dbReference>
<accession>A0A9E2NTZ0</accession>
<reference evidence="2" key="2">
    <citation type="submission" date="2021-04" db="EMBL/GenBank/DDBJ databases">
        <authorList>
            <person name="Gilroy R."/>
        </authorList>
    </citation>
    <scope>NUCLEOTIDE SEQUENCE</scope>
    <source>
        <strain evidence="2">F6-686</strain>
    </source>
</reference>
<dbReference type="InterPro" id="IPR050950">
    <property type="entry name" value="HTH-type_LysR_regulators"/>
</dbReference>
<evidence type="ECO:0000313" key="2">
    <source>
        <dbReference type="EMBL" id="MBU3828545.1"/>
    </source>
</evidence>
<dbReference type="Pfam" id="PF03466">
    <property type="entry name" value="LysR_substrate"/>
    <property type="match status" value="1"/>
</dbReference>
<feature type="domain" description="LysR substrate-binding" evidence="1">
    <location>
        <begin position="6"/>
        <end position="113"/>
    </location>
</feature>
<dbReference type="GO" id="GO:0006355">
    <property type="term" value="P:regulation of DNA-templated transcription"/>
    <property type="evidence" value="ECO:0007669"/>
    <property type="project" value="TreeGrafter"/>
</dbReference>
<dbReference type="Proteomes" id="UP000823844">
    <property type="component" value="Unassembled WGS sequence"/>
</dbReference>
<dbReference type="PANTHER" id="PTHR30419">
    <property type="entry name" value="HTH-TYPE TRANSCRIPTIONAL REGULATOR YBHD"/>
    <property type="match status" value="1"/>
</dbReference>
<sequence>MIINVISFASIPTGLSSYLLPKIADYQSKFSSNIQFIYYDAFTSEICSGICSGKYDLGVCSKDNKYSDLSFIQLYNEPLVLITQKNHQLANKDQISPKELDDSTILTYTGHSSLK</sequence>
<organism evidence="2 3">
    <name type="scientific">Candidatus Lactobacillus pullistercoris</name>
    <dbReference type="NCBI Taxonomy" id="2838636"/>
    <lineage>
        <taxon>Bacteria</taxon>
        <taxon>Bacillati</taxon>
        <taxon>Bacillota</taxon>
        <taxon>Bacilli</taxon>
        <taxon>Lactobacillales</taxon>
        <taxon>Lactobacillaceae</taxon>
        <taxon>Lactobacillus</taxon>
    </lineage>
</organism>
<dbReference type="Gene3D" id="3.40.190.290">
    <property type="match status" value="1"/>
</dbReference>
<evidence type="ECO:0000259" key="1">
    <source>
        <dbReference type="Pfam" id="PF03466"/>
    </source>
</evidence>
<comment type="caution">
    <text evidence="2">The sequence shown here is derived from an EMBL/GenBank/DDBJ whole genome shotgun (WGS) entry which is preliminary data.</text>
</comment>
<evidence type="ECO:0000313" key="3">
    <source>
        <dbReference type="Proteomes" id="UP000823844"/>
    </source>
</evidence>
<gene>
    <name evidence="2" type="ORF">H9806_05340</name>
</gene>